<gene>
    <name evidence="7" type="ORF">L1049_014916</name>
</gene>
<dbReference type="Proteomes" id="UP001415857">
    <property type="component" value="Unassembled WGS sequence"/>
</dbReference>
<evidence type="ECO:0000313" key="8">
    <source>
        <dbReference type="Proteomes" id="UP001415857"/>
    </source>
</evidence>
<sequence length="352" mass="39444">MPAAQRPMCLKNPYKPQYGGGIVVNPELNHGLSGWSTFGGAKIEHRVSGGNSFIVAHSRSQPFDSFSQNFDLQNDKLYTFSAWIQVSDGNVPVTAVFKTTSGFKQAGAVIAESGCWSMLKGGLTVDVSGPSKLYFESNNTSVEIWVDNISLRPFTKEEWRSHQDQSIEKTRKGKVRIQAVDANGKSLAGAKISIKQKQLSFPLGSAISKQILTNTAYQNWFASRFRVTTFENELKWASTEPSQGKEDYSVPDAMLQFAKQHGIAVRGHNIFWDDPRYLPYWVNSLSPSQLQEAAEKRITSAVTRYIGQFIAWDVVNENMHFSFYESKLGSDASAVFYKRAHQLDKTTHMFLN</sequence>
<dbReference type="PANTHER" id="PTHR31490:SF2">
    <property type="entry name" value="GLYCOSYL HYDROLASE FAMILY 10 PROTEIN"/>
    <property type="match status" value="1"/>
</dbReference>
<evidence type="ECO:0000256" key="5">
    <source>
        <dbReference type="ARBA" id="ARBA00023326"/>
    </source>
</evidence>
<comment type="caution">
    <text evidence="7">The sequence shown here is derived from an EMBL/GenBank/DDBJ whole genome shotgun (WGS) entry which is preliminary data.</text>
</comment>
<dbReference type="InterPro" id="IPR017853">
    <property type="entry name" value="GH"/>
</dbReference>
<keyword evidence="4" id="KW-0119">Carbohydrate metabolism</keyword>
<evidence type="ECO:0000313" key="7">
    <source>
        <dbReference type="EMBL" id="KAK9286518.1"/>
    </source>
</evidence>
<dbReference type="PROSITE" id="PS51760">
    <property type="entry name" value="GH10_2"/>
    <property type="match status" value="1"/>
</dbReference>
<dbReference type="InterPro" id="IPR044846">
    <property type="entry name" value="GH10"/>
</dbReference>
<accession>A0AAP0RWT0</accession>
<keyword evidence="5" id="KW-0624">Polysaccharide degradation</keyword>
<dbReference type="PANTHER" id="PTHR31490">
    <property type="entry name" value="GLYCOSYL HYDROLASE"/>
    <property type="match status" value="1"/>
</dbReference>
<proteinExistence type="inferred from homology"/>
<dbReference type="EMBL" id="JBBPBK010000004">
    <property type="protein sequence ID" value="KAK9286518.1"/>
    <property type="molecule type" value="Genomic_DNA"/>
</dbReference>
<protein>
    <recommendedName>
        <fullName evidence="6">GH10 domain-containing protein</fullName>
    </recommendedName>
</protein>
<dbReference type="Gene3D" id="2.60.120.260">
    <property type="entry name" value="Galactose-binding domain-like"/>
    <property type="match status" value="1"/>
</dbReference>
<dbReference type="GO" id="GO:0000272">
    <property type="term" value="P:polysaccharide catabolic process"/>
    <property type="evidence" value="ECO:0007669"/>
    <property type="project" value="UniProtKB-KW"/>
</dbReference>
<dbReference type="Pfam" id="PF00331">
    <property type="entry name" value="Glyco_hydro_10"/>
    <property type="match status" value="1"/>
</dbReference>
<evidence type="ECO:0000256" key="3">
    <source>
        <dbReference type="ARBA" id="ARBA00022801"/>
    </source>
</evidence>
<dbReference type="Pfam" id="PF02018">
    <property type="entry name" value="CBM_4_9"/>
    <property type="match status" value="1"/>
</dbReference>
<dbReference type="SUPFAM" id="SSF49785">
    <property type="entry name" value="Galactose-binding domain-like"/>
    <property type="match status" value="1"/>
</dbReference>
<comment type="similarity">
    <text evidence="1">Belongs to the glycosyl hydrolase 10 (cellulase F) family.</text>
</comment>
<keyword evidence="8" id="KW-1185">Reference proteome</keyword>
<evidence type="ECO:0000256" key="4">
    <source>
        <dbReference type="ARBA" id="ARBA00023277"/>
    </source>
</evidence>
<keyword evidence="3" id="KW-0378">Hydrolase</keyword>
<evidence type="ECO:0000256" key="1">
    <source>
        <dbReference type="ARBA" id="ARBA00007495"/>
    </source>
</evidence>
<dbReference type="InterPro" id="IPR001000">
    <property type="entry name" value="GH10_dom"/>
</dbReference>
<evidence type="ECO:0000259" key="6">
    <source>
        <dbReference type="PROSITE" id="PS51760"/>
    </source>
</evidence>
<dbReference type="InterPro" id="IPR008979">
    <property type="entry name" value="Galactose-bd-like_sf"/>
</dbReference>
<dbReference type="GO" id="GO:0031176">
    <property type="term" value="F:endo-1,4-beta-xylanase activity"/>
    <property type="evidence" value="ECO:0007669"/>
    <property type="project" value="UniProtKB-ARBA"/>
</dbReference>
<keyword evidence="2" id="KW-0677">Repeat</keyword>
<organism evidence="7 8">
    <name type="scientific">Liquidambar formosana</name>
    <name type="common">Formosan gum</name>
    <dbReference type="NCBI Taxonomy" id="63359"/>
    <lineage>
        <taxon>Eukaryota</taxon>
        <taxon>Viridiplantae</taxon>
        <taxon>Streptophyta</taxon>
        <taxon>Embryophyta</taxon>
        <taxon>Tracheophyta</taxon>
        <taxon>Spermatophyta</taxon>
        <taxon>Magnoliopsida</taxon>
        <taxon>eudicotyledons</taxon>
        <taxon>Gunneridae</taxon>
        <taxon>Pentapetalae</taxon>
        <taxon>Saxifragales</taxon>
        <taxon>Altingiaceae</taxon>
        <taxon>Liquidambar</taxon>
    </lineage>
</organism>
<feature type="domain" description="GH10" evidence="6">
    <location>
        <begin position="188"/>
        <end position="352"/>
    </location>
</feature>
<dbReference type="SUPFAM" id="SSF51445">
    <property type="entry name" value="(Trans)glycosidases"/>
    <property type="match status" value="1"/>
</dbReference>
<dbReference type="AlphaFoldDB" id="A0AAP0RWT0"/>
<evidence type="ECO:0000256" key="2">
    <source>
        <dbReference type="ARBA" id="ARBA00022737"/>
    </source>
</evidence>
<dbReference type="Gene3D" id="3.20.20.80">
    <property type="entry name" value="Glycosidases"/>
    <property type="match status" value="1"/>
</dbReference>
<dbReference type="InterPro" id="IPR003305">
    <property type="entry name" value="CenC_carb-bd"/>
</dbReference>
<reference evidence="7 8" key="1">
    <citation type="journal article" date="2024" name="Plant J.">
        <title>Genome sequences and population genomics reveal climatic adaptation and genomic divergence between two closely related sweetgum species.</title>
        <authorList>
            <person name="Xu W.Q."/>
            <person name="Ren C.Q."/>
            <person name="Zhang X.Y."/>
            <person name="Comes H.P."/>
            <person name="Liu X.H."/>
            <person name="Li Y.G."/>
            <person name="Kettle C.J."/>
            <person name="Jalonen R."/>
            <person name="Gaisberger H."/>
            <person name="Ma Y.Z."/>
            <person name="Qiu Y.X."/>
        </authorList>
    </citation>
    <scope>NUCLEOTIDE SEQUENCE [LARGE SCALE GENOMIC DNA]</scope>
    <source>
        <strain evidence="7">Hangzhou</strain>
    </source>
</reference>
<name>A0AAP0RWT0_LIQFO</name>